<feature type="active site" description="Charge relay system" evidence="6 7">
    <location>
        <position position="210"/>
    </location>
</feature>
<dbReference type="Proteomes" id="UP000426246">
    <property type="component" value="Chromosome"/>
</dbReference>
<dbReference type="InterPro" id="IPR034204">
    <property type="entry name" value="PfSUB1-like_cat_dom"/>
</dbReference>
<dbReference type="InterPro" id="IPR054399">
    <property type="entry name" value="Fervidolysin-like_N_prodom"/>
</dbReference>
<gene>
    <name evidence="12" type="ORF">EHS13_06900</name>
</gene>
<dbReference type="KEGG" id="ppsc:EHS13_06900"/>
<evidence type="ECO:0008006" key="14">
    <source>
        <dbReference type="Google" id="ProtNLM"/>
    </source>
</evidence>
<dbReference type="PANTHER" id="PTHR43399:SF4">
    <property type="entry name" value="CELL WALL-ASSOCIATED PROTEASE"/>
    <property type="match status" value="1"/>
</dbReference>
<feature type="domain" description="SLH" evidence="11">
    <location>
        <begin position="1626"/>
        <end position="1689"/>
    </location>
</feature>
<evidence type="ECO:0000256" key="8">
    <source>
        <dbReference type="RuleBase" id="RU003355"/>
    </source>
</evidence>
<dbReference type="InterPro" id="IPR028059">
    <property type="entry name" value="SWM_rpt"/>
</dbReference>
<evidence type="ECO:0000256" key="2">
    <source>
        <dbReference type="ARBA" id="ARBA00022670"/>
    </source>
</evidence>
<accession>A0A6B8RGI5</accession>
<dbReference type="InterPro" id="IPR036852">
    <property type="entry name" value="Peptidase_S8/S53_dom_sf"/>
</dbReference>
<feature type="active site" description="Charge relay system" evidence="6 7">
    <location>
        <position position="374"/>
    </location>
</feature>
<dbReference type="Pfam" id="PF00041">
    <property type="entry name" value="fn3"/>
    <property type="match status" value="1"/>
</dbReference>
<dbReference type="InterPro" id="IPR003961">
    <property type="entry name" value="FN3_dom"/>
</dbReference>
<dbReference type="InterPro" id="IPR022398">
    <property type="entry name" value="Peptidase_S8_His-AS"/>
</dbReference>
<dbReference type="GO" id="GO:0006508">
    <property type="term" value="P:proteolysis"/>
    <property type="evidence" value="ECO:0007669"/>
    <property type="project" value="UniProtKB-KW"/>
</dbReference>
<evidence type="ECO:0000256" key="7">
    <source>
        <dbReference type="PROSITE-ProRule" id="PRU01240"/>
    </source>
</evidence>
<keyword evidence="13" id="KW-1185">Reference proteome</keyword>
<feature type="active site" description="Charge relay system" evidence="6 7">
    <location>
        <position position="174"/>
    </location>
</feature>
<dbReference type="CDD" id="cd07473">
    <property type="entry name" value="Peptidases_S8_Subtilisin_like"/>
    <property type="match status" value="1"/>
</dbReference>
<dbReference type="Pfam" id="PF00082">
    <property type="entry name" value="Peptidase_S8"/>
    <property type="match status" value="1"/>
</dbReference>
<dbReference type="InterPro" id="IPR023827">
    <property type="entry name" value="Peptidase_S8_Asp-AS"/>
</dbReference>
<dbReference type="Pfam" id="PF13753">
    <property type="entry name" value="SWM_repeat"/>
    <property type="match status" value="1"/>
</dbReference>
<dbReference type="InterPro" id="IPR001119">
    <property type="entry name" value="SLH_dom"/>
</dbReference>
<sequence length="1817" mass="193604">MFKKFVVFCMLVFGVWVAVISLKPVLVNAEEEPMFLTNEHKVYVEGEVIVKFKTNLNSGQSLSLTRDNNLSLKAVIPLDNESVQLLKINSTENVNSVVTSLIDSGLVELAQPNYLYYTDSVPSNNDAKFLELWGLNNNGQSIQGESGIDDIDLDAPEAWEYTNDLNEVIVAVIDTGVDINHPDLIGRTVQGWDFLHDDSSVYDEGDGDYHGTHVAGTIAAAADSIGVRGVASNVKIMPLKFIGPKGGSTLDAIDAIHYAKEYGAQVINASWGGADGGYDELLNQAIEDSGIVFVAAAGNDSSNNDIIHKSPTNLPAANIISVAAIDNKGQLAYFSNYGLENVDVGAPGVNILSTFPKFGQTNYSEAYAYLSGTSMAAPHVTGIAAALLGQKHLSTVETIALIKESGVTLSSLQGKTSSGKMANLNNAIATQVSKPFIKLTSNKAGESSDYQLTFQLSSYGKLLKGEHITLNFPMDAWPYPFPPTPPSQPGFPPAAPTNEYSFKINGLTSSVSQAEFFSSDAGSGPTPTPTPSPEPGNGSGTGPSTPPPSGGGSIETGVFSVTIELQEDTPSASIVEIEVLNIINPNAGTYAVSVSTSVDPKLVNSNLYAITNGLSAAPIVDFANTGVTATTASFNWTAAEGASSVSIQQSLLGMDWSEATTLIPITANATGATVTGLSPDEKYQFKLVVTGGSNAGESNSIGLYTSELLKPTMAIAQNNKTIVLYYNNPVELLTSQNVLNYSINHNVQVTKAVRQSEPNKVILTTSTLNAGLYEITIDNVTDLGGGVVNPLENSVYFAGINSGETGPITSFMSTGKTADTASFSWIAPSNADSILIQESTDGTHWSTATTLAPISTIGTDSATVIDLAVNTKYQFKLVVIGGSSAGDSNVVSLTTLLADPFSVTAAVAWTNTTVELTFNKPLDPLTAQFIANYSITELYGAKAKLSVISAVMQMDPKKVILTTVSPSKSGAIYKVTIGNVKDSAGELINSGHNSIVFIGNGFLANPLLTSAIVEGKQITLTYNQPLDESSIPSPKDFKVFIDNNPQSTVKVESVALSSFEVILTLYTEILESQAVSLNYQKDETPIRDVLGQSAANLINQLIINILGAPEIVRADPITNTTVMLTFNEALDKVSTENIGNYTIDNGLTVLKAELQQDPAKVKLTTNYQSVGTLYHVIVFNVKDLSGKLISSDHRVTSFAGEEADTIAPAISTELSAAPGDASVTLNWKANNEDDLAGYNVYVNGIKHNIGILTANTYSVGLLINGQSYSFTVTSVDISGNESIPSEVVTASPVEALPEQPGPEEQPEQPGQPGPLFVSPDITPPAKPTGLNAQAGDSEIVLQWTVNDEPDLGGYNIYQNGARLNTVTVTGSTYTVKPLTNGTGYTFQISAVDKSANESAHSLEATATPELVFKVNPAGLSYQLLSYQPVDSAVFAKALEQLEAKKLHILTLLLPKAETDASIKLLVADLYLIAKQIPNAVIEIKSAKNSFLLPVKLIDFEALEDKFGAAAFHNLLLVVSMEKVDQASEDKFTLALGDKGSLVSPIIKFTTSFEGDGKQELLTDFNGKYVSRTFEMDEQTNPNELTVVTLDEATGQLAFVPALFQTDEGKTIVTLKSPHNSLYGVVRTPHKFADLSNHWAQMEIDLLADKGLIKGVTAEKFNPNTSVTRAEFTVMLARALGLREDKQAALKLSDITEDSWYAGGVGAAIKAGVVSGYKNNTFGANEKITREQMAVMLGNALSYLQASVNIRERQDIILSELADQHAISKWAVPFVAELLETGIVKGRDDHSFAPQEYASRAEAASMLVRFLQFIAFIN</sequence>
<evidence type="ECO:0000256" key="5">
    <source>
        <dbReference type="ARBA" id="ARBA00022825"/>
    </source>
</evidence>
<dbReference type="Gene3D" id="2.60.40.10">
    <property type="entry name" value="Immunoglobulins"/>
    <property type="match status" value="4"/>
</dbReference>
<dbReference type="SUPFAM" id="SSF52743">
    <property type="entry name" value="Subtilisin-like"/>
    <property type="match status" value="1"/>
</dbReference>
<dbReference type="InterPro" id="IPR023828">
    <property type="entry name" value="Peptidase_S8_Ser-AS"/>
</dbReference>
<keyword evidence="5 7" id="KW-0720">Serine protease</keyword>
<evidence type="ECO:0000259" key="10">
    <source>
        <dbReference type="PROSITE" id="PS50853"/>
    </source>
</evidence>
<dbReference type="Gene3D" id="3.40.50.200">
    <property type="entry name" value="Peptidase S8/S53 domain"/>
    <property type="match status" value="1"/>
</dbReference>
<feature type="region of interest" description="Disordered" evidence="9">
    <location>
        <begin position="517"/>
        <end position="555"/>
    </location>
</feature>
<feature type="domain" description="SLH" evidence="11">
    <location>
        <begin position="1690"/>
        <end position="1750"/>
    </location>
</feature>
<feature type="domain" description="Fibronectin type-III" evidence="10">
    <location>
        <begin position="1323"/>
        <end position="1411"/>
    </location>
</feature>
<evidence type="ECO:0000313" key="12">
    <source>
        <dbReference type="EMBL" id="QGQ94632.1"/>
    </source>
</evidence>
<protein>
    <recommendedName>
        <fullName evidence="14">Serine protease</fullName>
    </recommendedName>
</protein>
<dbReference type="PROSITE" id="PS00138">
    <property type="entry name" value="SUBTILASE_SER"/>
    <property type="match status" value="1"/>
</dbReference>
<dbReference type="InterPro" id="IPR036116">
    <property type="entry name" value="FN3_sf"/>
</dbReference>
<dbReference type="InterPro" id="IPR000209">
    <property type="entry name" value="Peptidase_S8/S53_dom"/>
</dbReference>
<dbReference type="PROSITE" id="PS51892">
    <property type="entry name" value="SUBTILASE"/>
    <property type="match status" value="1"/>
</dbReference>
<dbReference type="InterPro" id="IPR015500">
    <property type="entry name" value="Peptidase_S8_subtilisin-rel"/>
</dbReference>
<dbReference type="InterPro" id="IPR013783">
    <property type="entry name" value="Ig-like_fold"/>
</dbReference>
<evidence type="ECO:0000313" key="13">
    <source>
        <dbReference type="Proteomes" id="UP000426246"/>
    </source>
</evidence>
<reference evidence="13" key="1">
    <citation type="submission" date="2018-11" db="EMBL/GenBank/DDBJ databases">
        <title>Complete genome sequence of Paenibacillus sp. ML311-T8.</title>
        <authorList>
            <person name="Nam Y.-D."/>
            <person name="Kang J."/>
            <person name="Chung W.-H."/>
            <person name="Park Y.S."/>
        </authorList>
    </citation>
    <scope>NUCLEOTIDE SEQUENCE [LARGE SCALE GENOMIC DNA]</scope>
    <source>
        <strain evidence="13">ML311-T8</strain>
    </source>
</reference>
<dbReference type="CDD" id="cd00063">
    <property type="entry name" value="FN3"/>
    <property type="match status" value="3"/>
</dbReference>
<evidence type="ECO:0000256" key="6">
    <source>
        <dbReference type="PIRSR" id="PIRSR615500-1"/>
    </source>
</evidence>
<dbReference type="EMBL" id="CP034235">
    <property type="protein sequence ID" value="QGQ94632.1"/>
    <property type="molecule type" value="Genomic_DNA"/>
</dbReference>
<dbReference type="Pfam" id="PF22148">
    <property type="entry name" value="Fervidolysin_NPro-like"/>
    <property type="match status" value="1"/>
</dbReference>
<dbReference type="PROSITE" id="PS00136">
    <property type="entry name" value="SUBTILASE_ASP"/>
    <property type="match status" value="1"/>
</dbReference>
<organism evidence="12 13">
    <name type="scientific">Paenibacillus psychroresistens</name>
    <dbReference type="NCBI Taxonomy" id="1778678"/>
    <lineage>
        <taxon>Bacteria</taxon>
        <taxon>Bacillati</taxon>
        <taxon>Bacillota</taxon>
        <taxon>Bacilli</taxon>
        <taxon>Bacillales</taxon>
        <taxon>Paenibacillaceae</taxon>
        <taxon>Paenibacillus</taxon>
    </lineage>
</organism>
<dbReference type="InterPro" id="IPR014755">
    <property type="entry name" value="Cu-Rt/internalin_Ig-like"/>
</dbReference>
<comment type="similarity">
    <text evidence="1 7 8">Belongs to the peptidase S8 family.</text>
</comment>
<proteinExistence type="inferred from homology"/>
<evidence type="ECO:0000256" key="9">
    <source>
        <dbReference type="SAM" id="MobiDB-lite"/>
    </source>
</evidence>
<dbReference type="Pfam" id="PF00395">
    <property type="entry name" value="SLH"/>
    <property type="match status" value="3"/>
</dbReference>
<feature type="domain" description="Fibronectin type-III" evidence="10">
    <location>
        <begin position="1207"/>
        <end position="1295"/>
    </location>
</feature>
<feature type="domain" description="SLH" evidence="11">
    <location>
        <begin position="1757"/>
        <end position="1817"/>
    </location>
</feature>
<name>A0A6B8RGI5_9BACL</name>
<keyword evidence="4 7" id="KW-0378">Hydrolase</keyword>
<feature type="region of interest" description="Disordered" evidence="9">
    <location>
        <begin position="1296"/>
        <end position="1317"/>
    </location>
</feature>
<dbReference type="SUPFAM" id="SSF49265">
    <property type="entry name" value="Fibronectin type III"/>
    <property type="match status" value="3"/>
</dbReference>
<dbReference type="PROSITE" id="PS50853">
    <property type="entry name" value="FN3"/>
    <property type="match status" value="2"/>
</dbReference>
<evidence type="ECO:0000256" key="3">
    <source>
        <dbReference type="ARBA" id="ARBA00022729"/>
    </source>
</evidence>
<keyword evidence="3" id="KW-0732">Signal</keyword>
<evidence type="ECO:0000256" key="4">
    <source>
        <dbReference type="ARBA" id="ARBA00022801"/>
    </source>
</evidence>
<dbReference type="PANTHER" id="PTHR43399">
    <property type="entry name" value="SUBTILISIN-RELATED"/>
    <property type="match status" value="1"/>
</dbReference>
<dbReference type="PRINTS" id="PR00723">
    <property type="entry name" value="SUBTILISIN"/>
</dbReference>
<keyword evidence="2 7" id="KW-0645">Protease</keyword>
<dbReference type="PROSITE" id="PS51272">
    <property type="entry name" value="SLH"/>
    <property type="match status" value="3"/>
</dbReference>
<evidence type="ECO:0000256" key="1">
    <source>
        <dbReference type="ARBA" id="ARBA00011073"/>
    </source>
</evidence>
<dbReference type="Gene3D" id="2.60.40.1220">
    <property type="match status" value="3"/>
</dbReference>
<evidence type="ECO:0000259" key="11">
    <source>
        <dbReference type="PROSITE" id="PS51272"/>
    </source>
</evidence>
<dbReference type="GO" id="GO:0004252">
    <property type="term" value="F:serine-type endopeptidase activity"/>
    <property type="evidence" value="ECO:0007669"/>
    <property type="project" value="UniProtKB-UniRule"/>
</dbReference>
<dbReference type="SMART" id="SM00060">
    <property type="entry name" value="FN3"/>
    <property type="match status" value="5"/>
</dbReference>
<dbReference type="InterPro" id="IPR051048">
    <property type="entry name" value="Peptidase_S8/S53_subtilisin"/>
</dbReference>
<dbReference type="PROSITE" id="PS00137">
    <property type="entry name" value="SUBTILASE_HIS"/>
    <property type="match status" value="1"/>
</dbReference>